<keyword evidence="1" id="KW-0812">Transmembrane</keyword>
<gene>
    <name evidence="2" type="ORF">J4478_02380</name>
</gene>
<comment type="caution">
    <text evidence="2">The sequence shown here is derived from an EMBL/GenBank/DDBJ whole genome shotgun (WGS) entry which is preliminary data.</text>
</comment>
<feature type="transmembrane region" description="Helical" evidence="1">
    <location>
        <begin position="144"/>
        <end position="165"/>
    </location>
</feature>
<accession>A0A8T4L5H7</accession>
<keyword evidence="1" id="KW-1133">Transmembrane helix</keyword>
<dbReference type="EMBL" id="JAGVWB010000016">
    <property type="protein sequence ID" value="MBS3058226.1"/>
    <property type="molecule type" value="Genomic_DNA"/>
</dbReference>
<dbReference type="Proteomes" id="UP000680185">
    <property type="component" value="Unassembled WGS sequence"/>
</dbReference>
<evidence type="ECO:0000313" key="3">
    <source>
        <dbReference type="Proteomes" id="UP000680185"/>
    </source>
</evidence>
<evidence type="ECO:0000313" key="2">
    <source>
        <dbReference type="EMBL" id="MBS3058226.1"/>
    </source>
</evidence>
<keyword evidence="1" id="KW-0472">Membrane</keyword>
<dbReference type="InterPro" id="IPR013783">
    <property type="entry name" value="Ig-like_fold"/>
</dbReference>
<dbReference type="Gene3D" id="2.60.40.10">
    <property type="entry name" value="Immunoglobulins"/>
    <property type="match status" value="1"/>
</dbReference>
<reference evidence="2" key="1">
    <citation type="submission" date="2021-03" db="EMBL/GenBank/DDBJ databases">
        <authorList>
            <person name="Jaffe A."/>
        </authorList>
    </citation>
    <scope>NUCLEOTIDE SEQUENCE</scope>
    <source>
        <strain evidence="2">RIFCSPLOWO2_01_FULL_43_13</strain>
    </source>
</reference>
<dbReference type="AlphaFoldDB" id="A0A8T4L5H7"/>
<protein>
    <submittedName>
        <fullName evidence="2">Uncharacterized protein</fullName>
    </submittedName>
</protein>
<reference evidence="2" key="2">
    <citation type="submission" date="2021-05" db="EMBL/GenBank/DDBJ databases">
        <title>Protein family content uncovers lineage relationships and bacterial pathway maintenance mechanisms in DPANN archaea.</title>
        <authorList>
            <person name="Castelle C.J."/>
            <person name="Meheust R."/>
            <person name="Jaffe A.L."/>
            <person name="Seitz K."/>
            <person name="Gong X."/>
            <person name="Baker B.J."/>
            <person name="Banfield J.F."/>
        </authorList>
    </citation>
    <scope>NUCLEOTIDE SEQUENCE</scope>
    <source>
        <strain evidence="2">RIFCSPLOWO2_01_FULL_43_13</strain>
    </source>
</reference>
<name>A0A8T4L5H7_9ARCH</name>
<organism evidence="2 3">
    <name type="scientific">Candidatus Iainarchaeum sp</name>
    <dbReference type="NCBI Taxonomy" id="3101447"/>
    <lineage>
        <taxon>Archaea</taxon>
        <taxon>Candidatus Iainarchaeota</taxon>
        <taxon>Candidatus Iainarchaeia</taxon>
        <taxon>Candidatus Iainarchaeales</taxon>
        <taxon>Candidatus Iainarchaeaceae</taxon>
        <taxon>Candidatus Iainarchaeum</taxon>
    </lineage>
</organism>
<sequence>MGIGKKAIVLLLAMLLVSGIAAAQAIKAPSKIEITQQSKSFQVTLFNDSETSQLVSLSLLSPIAFKVEPTPLSIPASSSQKFTITLLPEKSQSNQTLKATILAGIGYFDEKKEIEISIGDFSASAGATGFFVLPSLAGISAEQAIDAVLVIIIIVLAIALIARIVNRSRKKEFQ</sequence>
<evidence type="ECO:0000256" key="1">
    <source>
        <dbReference type="SAM" id="Phobius"/>
    </source>
</evidence>
<proteinExistence type="predicted"/>